<dbReference type="PROSITE" id="PS50231">
    <property type="entry name" value="RICIN_B_LECTIN"/>
    <property type="match status" value="1"/>
</dbReference>
<dbReference type="Pfam" id="PF00652">
    <property type="entry name" value="Ricin_B_lectin"/>
    <property type="match status" value="1"/>
</dbReference>
<reference evidence="2" key="1">
    <citation type="journal article" date="2015" name="ISME J.">
        <title>Draft Genome Sequence of Streptomyces incarnatus NRRL8089, which Produces the Nucleoside Antibiotic Sinefungin.</title>
        <authorList>
            <person name="Oshima K."/>
            <person name="Hattori M."/>
            <person name="Shimizu H."/>
            <person name="Fukuda K."/>
            <person name="Nemoto M."/>
            <person name="Inagaki K."/>
            <person name="Tamura T."/>
        </authorList>
    </citation>
    <scope>NUCLEOTIDE SEQUENCE</scope>
    <source>
        <strain evidence="2">FACHB-1375</strain>
    </source>
</reference>
<sequence>MKKASLPKSSSNFIKLLCGTLSVSVCVFLGVAKATQLLAQTIPSGFYKIMEDTGVRVYKKDYQGGKPDYVTVVDLRKATIRNLTGSYSNGNVYRKSLNTFWNDAVAMNTTTAKAKVVINGTFFDNNGSPNPTKIAFGLKVRNNKISYGYGLGEFPGKNRTLAFNSFGASTSIQSHSNSTFDGSTPDVVGALDVTANKSASEPLERTFVGNIDSDGNGVAETLLLFSTLKATQAAADNVLKAFGATSRAMLDGGGSTFLIIDGNPKISTTRTVPHAVAVYAGKPENPIKGIGGKCLDVSGGSTTSGTQIQIWDCNGTAAQKWSFTDGVLRGIGGKCLDVSGANTANGTKIQIWDCNGTPAQKWTFVKDSVFRGIGGKCLDVNGGNTTSGTKVQLWDCNNSAAQSWQRID</sequence>
<keyword evidence="3" id="KW-1185">Reference proteome</keyword>
<evidence type="ECO:0000313" key="2">
    <source>
        <dbReference type="EMBL" id="MBD2180176.1"/>
    </source>
</evidence>
<dbReference type="InterPro" id="IPR035992">
    <property type="entry name" value="Ricin_B-like_lectins"/>
</dbReference>
<proteinExistence type="predicted"/>
<dbReference type="CDD" id="cd23451">
    <property type="entry name" value="beta-trefoil_Ricin_laminarinase"/>
    <property type="match status" value="1"/>
</dbReference>
<dbReference type="SUPFAM" id="SSF50370">
    <property type="entry name" value="Ricin B-like lectins"/>
    <property type="match status" value="1"/>
</dbReference>
<feature type="domain" description="Ricin B lectin" evidence="1">
    <location>
        <begin position="282"/>
        <end position="407"/>
    </location>
</feature>
<evidence type="ECO:0000259" key="1">
    <source>
        <dbReference type="SMART" id="SM00458"/>
    </source>
</evidence>
<protein>
    <submittedName>
        <fullName evidence="2">Ricin-type beta-trefoil lectin domain protein</fullName>
    </submittedName>
</protein>
<dbReference type="PANTHER" id="PTHR40469:SF2">
    <property type="entry name" value="GALACTOSE-BINDING DOMAIN-LIKE SUPERFAMILY PROTEIN"/>
    <property type="match status" value="1"/>
</dbReference>
<accession>A0A926VAG1</accession>
<dbReference type="AlphaFoldDB" id="A0A926VAG1"/>
<dbReference type="Gene3D" id="2.80.10.50">
    <property type="match status" value="3"/>
</dbReference>
<gene>
    <name evidence="2" type="ORF">H6G03_03435</name>
</gene>
<comment type="caution">
    <text evidence="2">The sequence shown here is derived from an EMBL/GenBank/DDBJ whole genome shotgun (WGS) entry which is preliminary data.</text>
</comment>
<dbReference type="EMBL" id="JACJPW010000006">
    <property type="protein sequence ID" value="MBD2180176.1"/>
    <property type="molecule type" value="Genomic_DNA"/>
</dbReference>
<dbReference type="PANTHER" id="PTHR40469">
    <property type="entry name" value="SECRETED GLYCOSYL HYDROLASE"/>
    <property type="match status" value="1"/>
</dbReference>
<evidence type="ECO:0000313" key="3">
    <source>
        <dbReference type="Proteomes" id="UP000641646"/>
    </source>
</evidence>
<dbReference type="InterPro" id="IPR000772">
    <property type="entry name" value="Ricin_B_lectin"/>
</dbReference>
<dbReference type="Proteomes" id="UP000641646">
    <property type="component" value="Unassembled WGS sequence"/>
</dbReference>
<name>A0A926VAG1_9CYAN</name>
<reference evidence="2" key="2">
    <citation type="submission" date="2020-08" db="EMBL/GenBank/DDBJ databases">
        <authorList>
            <person name="Chen M."/>
            <person name="Teng W."/>
            <person name="Zhao L."/>
            <person name="Hu C."/>
            <person name="Zhou Y."/>
            <person name="Han B."/>
            <person name="Song L."/>
            <person name="Shu W."/>
        </authorList>
    </citation>
    <scope>NUCLEOTIDE SEQUENCE</scope>
    <source>
        <strain evidence="2">FACHB-1375</strain>
    </source>
</reference>
<dbReference type="RefSeq" id="WP_190462114.1">
    <property type="nucleotide sequence ID" value="NZ_JACJPW010000006.1"/>
</dbReference>
<organism evidence="2 3">
    <name type="scientific">Aerosakkonema funiforme FACHB-1375</name>
    <dbReference type="NCBI Taxonomy" id="2949571"/>
    <lineage>
        <taxon>Bacteria</taxon>
        <taxon>Bacillati</taxon>
        <taxon>Cyanobacteriota</taxon>
        <taxon>Cyanophyceae</taxon>
        <taxon>Oscillatoriophycideae</taxon>
        <taxon>Aerosakkonematales</taxon>
        <taxon>Aerosakkonemataceae</taxon>
        <taxon>Aerosakkonema</taxon>
    </lineage>
</organism>
<dbReference type="SMART" id="SM00458">
    <property type="entry name" value="RICIN"/>
    <property type="match status" value="1"/>
</dbReference>